<proteinExistence type="predicted"/>
<comment type="caution">
    <text evidence="1">The sequence shown here is derived from an EMBL/GenBank/DDBJ whole genome shotgun (WGS) entry which is preliminary data.</text>
</comment>
<dbReference type="Proteomes" id="UP001444071">
    <property type="component" value="Unassembled WGS sequence"/>
</dbReference>
<protein>
    <submittedName>
        <fullName evidence="1">Uncharacterized protein</fullName>
    </submittedName>
</protein>
<organism evidence="1 2">
    <name type="scientific">Xenotaenia resolanae</name>
    <dbReference type="NCBI Taxonomy" id="208358"/>
    <lineage>
        <taxon>Eukaryota</taxon>
        <taxon>Metazoa</taxon>
        <taxon>Chordata</taxon>
        <taxon>Craniata</taxon>
        <taxon>Vertebrata</taxon>
        <taxon>Euteleostomi</taxon>
        <taxon>Actinopterygii</taxon>
        <taxon>Neopterygii</taxon>
        <taxon>Teleostei</taxon>
        <taxon>Neoteleostei</taxon>
        <taxon>Acanthomorphata</taxon>
        <taxon>Ovalentaria</taxon>
        <taxon>Atherinomorphae</taxon>
        <taxon>Cyprinodontiformes</taxon>
        <taxon>Goodeidae</taxon>
        <taxon>Xenotaenia</taxon>
    </lineage>
</organism>
<gene>
    <name evidence="1" type="ORF">XENORESO_007865</name>
</gene>
<evidence type="ECO:0000313" key="2">
    <source>
        <dbReference type="Proteomes" id="UP001444071"/>
    </source>
</evidence>
<accession>A0ABV0WYI2</accession>
<name>A0ABV0WYI2_9TELE</name>
<reference evidence="1 2" key="1">
    <citation type="submission" date="2021-06" db="EMBL/GenBank/DDBJ databases">
        <authorList>
            <person name="Palmer J.M."/>
        </authorList>
    </citation>
    <scope>NUCLEOTIDE SEQUENCE [LARGE SCALE GENOMIC DNA]</scope>
    <source>
        <strain evidence="1 2">XR_2019</strain>
        <tissue evidence="1">Muscle</tissue>
    </source>
</reference>
<dbReference type="EMBL" id="JAHRIM010080324">
    <property type="protein sequence ID" value="MEQ2274706.1"/>
    <property type="molecule type" value="Genomic_DNA"/>
</dbReference>
<sequence>MVDQIYPNCPHKYNALMCTSLLEALTTTLKTIQCSSKRHNLKVFQAENLFMSMYGIHTVIQRFPQTLGNEIEYRLAVELGLYRLRYNKTFTTQIRALQSISRAEETNKATVERLSCRDVTFCMLCW</sequence>
<evidence type="ECO:0000313" key="1">
    <source>
        <dbReference type="EMBL" id="MEQ2274706.1"/>
    </source>
</evidence>
<keyword evidence="2" id="KW-1185">Reference proteome</keyword>